<gene>
    <name evidence="2" type="primary">OJ1793_E11.102</name>
    <name evidence="3" type="ORF">OSJNBa0036M16.137</name>
</gene>
<dbReference type="Proteomes" id="UP000000763">
    <property type="component" value="Chromosome 7"/>
</dbReference>
<reference evidence="2" key="1">
    <citation type="submission" date="2001-07" db="EMBL/GenBank/DDBJ databases">
        <title>Oryza sativa nipponbare(GA3) genomic DNA, chromosome 7, BAC clone:OJ1793_E11.</title>
        <authorList>
            <person name="Sasaki T."/>
            <person name="Matsumoto T."/>
            <person name="Yamamoto K."/>
        </authorList>
    </citation>
    <scope>NUCLEOTIDE SEQUENCE</scope>
</reference>
<accession>Q8H524</accession>
<dbReference type="EMBL" id="AP003850">
    <property type="protein sequence ID" value="BAC19976.1"/>
    <property type="molecule type" value="Genomic_DNA"/>
</dbReference>
<protein>
    <submittedName>
        <fullName evidence="2">Uncharacterized protein</fullName>
    </submittedName>
</protein>
<evidence type="ECO:0000313" key="3">
    <source>
        <dbReference type="EMBL" id="BAD30845.1"/>
    </source>
</evidence>
<proteinExistence type="predicted"/>
<organism evidence="2 4">
    <name type="scientific">Oryza sativa subsp. japonica</name>
    <name type="common">Rice</name>
    <dbReference type="NCBI Taxonomy" id="39947"/>
    <lineage>
        <taxon>Eukaryota</taxon>
        <taxon>Viridiplantae</taxon>
        <taxon>Streptophyta</taxon>
        <taxon>Embryophyta</taxon>
        <taxon>Tracheophyta</taxon>
        <taxon>Spermatophyta</taxon>
        <taxon>Magnoliopsida</taxon>
        <taxon>Liliopsida</taxon>
        <taxon>Poales</taxon>
        <taxon>Poaceae</taxon>
        <taxon>BOP clade</taxon>
        <taxon>Oryzoideae</taxon>
        <taxon>Oryzeae</taxon>
        <taxon>Oryzinae</taxon>
        <taxon>Oryza</taxon>
        <taxon>Oryza sativa</taxon>
    </lineage>
</organism>
<sequence>MATAVARGSGRDAMGGDTTARRDSDDGTARRGLDGTARGAAAAQLEAAMERARGDGMATATARQWWRAARGGTRRRRRGRGDKMVTATGGDGDGGAAAGDDGDGARRLATMATARGDGGDKERGKEEELG</sequence>
<feature type="compositionally biased region" description="Basic and acidic residues" evidence="1">
    <location>
        <begin position="19"/>
        <end position="33"/>
    </location>
</feature>
<feature type="compositionally biased region" description="Basic and acidic residues" evidence="1">
    <location>
        <begin position="117"/>
        <end position="130"/>
    </location>
</feature>
<dbReference type="EMBL" id="AP005103">
    <property type="protein sequence ID" value="BAD30845.1"/>
    <property type="molecule type" value="Genomic_DNA"/>
</dbReference>
<reference evidence="4" key="4">
    <citation type="journal article" date="2008" name="Nucleic Acids Res.">
        <title>The rice annotation project database (RAP-DB): 2008 update.</title>
        <authorList>
            <consortium name="The rice annotation project (RAP)"/>
        </authorList>
    </citation>
    <scope>GENOME REANNOTATION</scope>
    <source>
        <strain evidence="4">cv. Nipponbare</strain>
    </source>
</reference>
<reference evidence="4" key="3">
    <citation type="journal article" date="2005" name="Nature">
        <title>The map-based sequence of the rice genome.</title>
        <authorList>
            <consortium name="International rice genome sequencing project (IRGSP)"/>
            <person name="Matsumoto T."/>
            <person name="Wu J."/>
            <person name="Kanamori H."/>
            <person name="Katayose Y."/>
            <person name="Fujisawa M."/>
            <person name="Namiki N."/>
            <person name="Mizuno H."/>
            <person name="Yamamoto K."/>
            <person name="Antonio B.A."/>
            <person name="Baba T."/>
            <person name="Sakata K."/>
            <person name="Nagamura Y."/>
            <person name="Aoki H."/>
            <person name="Arikawa K."/>
            <person name="Arita K."/>
            <person name="Bito T."/>
            <person name="Chiden Y."/>
            <person name="Fujitsuka N."/>
            <person name="Fukunaka R."/>
            <person name="Hamada M."/>
            <person name="Harada C."/>
            <person name="Hayashi A."/>
            <person name="Hijishita S."/>
            <person name="Honda M."/>
            <person name="Hosokawa S."/>
            <person name="Ichikawa Y."/>
            <person name="Idonuma A."/>
            <person name="Iijima M."/>
            <person name="Ikeda M."/>
            <person name="Ikeno M."/>
            <person name="Ito K."/>
            <person name="Ito S."/>
            <person name="Ito T."/>
            <person name="Ito Y."/>
            <person name="Ito Y."/>
            <person name="Iwabuchi A."/>
            <person name="Kamiya K."/>
            <person name="Karasawa W."/>
            <person name="Kurita K."/>
            <person name="Katagiri S."/>
            <person name="Kikuta A."/>
            <person name="Kobayashi H."/>
            <person name="Kobayashi N."/>
            <person name="Machita K."/>
            <person name="Maehara T."/>
            <person name="Masukawa M."/>
            <person name="Mizubayashi T."/>
            <person name="Mukai Y."/>
            <person name="Nagasaki H."/>
            <person name="Nagata Y."/>
            <person name="Naito S."/>
            <person name="Nakashima M."/>
            <person name="Nakama Y."/>
            <person name="Nakamichi Y."/>
            <person name="Nakamura M."/>
            <person name="Meguro A."/>
            <person name="Negishi M."/>
            <person name="Ohta I."/>
            <person name="Ohta T."/>
            <person name="Okamoto M."/>
            <person name="Ono N."/>
            <person name="Saji S."/>
            <person name="Sakaguchi M."/>
            <person name="Sakai K."/>
            <person name="Shibata M."/>
            <person name="Shimokawa T."/>
            <person name="Song J."/>
            <person name="Takazaki Y."/>
            <person name="Terasawa K."/>
            <person name="Tsugane M."/>
            <person name="Tsuji K."/>
            <person name="Ueda S."/>
            <person name="Waki K."/>
            <person name="Yamagata H."/>
            <person name="Yamamoto M."/>
            <person name="Yamamoto S."/>
            <person name="Yamane H."/>
            <person name="Yoshiki S."/>
            <person name="Yoshihara R."/>
            <person name="Yukawa K."/>
            <person name="Zhong H."/>
            <person name="Yano M."/>
            <person name="Yuan Q."/>
            <person name="Ouyang S."/>
            <person name="Liu J."/>
            <person name="Jones K.M."/>
            <person name="Gansberger K."/>
            <person name="Moffat K."/>
            <person name="Hill J."/>
            <person name="Bera J."/>
            <person name="Fadrosh D."/>
            <person name="Jin S."/>
            <person name="Johri S."/>
            <person name="Kim M."/>
            <person name="Overton L."/>
            <person name="Reardon M."/>
            <person name="Tsitrin T."/>
            <person name="Vuong H."/>
            <person name="Weaver B."/>
            <person name="Ciecko A."/>
            <person name="Tallon L."/>
            <person name="Jackson J."/>
            <person name="Pai G."/>
            <person name="Aken S.V."/>
            <person name="Utterback T."/>
            <person name="Reidmuller S."/>
            <person name="Feldblyum T."/>
            <person name="Hsiao J."/>
            <person name="Zismann V."/>
            <person name="Iobst S."/>
            <person name="de Vazeille A.R."/>
            <person name="Buell C.R."/>
            <person name="Ying K."/>
            <person name="Li Y."/>
            <person name="Lu T."/>
            <person name="Huang Y."/>
            <person name="Zhao Q."/>
            <person name="Feng Q."/>
            <person name="Zhang L."/>
            <person name="Zhu J."/>
            <person name="Weng Q."/>
            <person name="Mu J."/>
            <person name="Lu Y."/>
            <person name="Fan D."/>
            <person name="Liu Y."/>
            <person name="Guan J."/>
            <person name="Zhang Y."/>
            <person name="Yu S."/>
            <person name="Liu X."/>
            <person name="Zhang Y."/>
            <person name="Hong G."/>
            <person name="Han B."/>
            <person name="Choisne N."/>
            <person name="Demange N."/>
            <person name="Orjeda G."/>
            <person name="Samain S."/>
            <person name="Cattolico L."/>
            <person name="Pelletier E."/>
            <person name="Couloux A."/>
            <person name="Segurens B."/>
            <person name="Wincker P."/>
            <person name="D'Hont A."/>
            <person name="Scarpelli C."/>
            <person name="Weissenbach J."/>
            <person name="Salanoubat M."/>
            <person name="Quetier F."/>
            <person name="Yu Y."/>
            <person name="Kim H.R."/>
            <person name="Rambo T."/>
            <person name="Currie J."/>
            <person name="Collura K."/>
            <person name="Luo M."/>
            <person name="Yang T."/>
            <person name="Ammiraju J.S.S."/>
            <person name="Engler F."/>
            <person name="Soderlund C."/>
            <person name="Wing R.A."/>
            <person name="Palmer L.E."/>
            <person name="de la Bastide M."/>
            <person name="Spiegel L."/>
            <person name="Nascimento L."/>
            <person name="Zutavern T."/>
            <person name="O'Shaughnessy A."/>
            <person name="Dike S."/>
            <person name="Dedhia N."/>
            <person name="Preston R."/>
            <person name="Balija V."/>
            <person name="McCombie W.R."/>
            <person name="Chow T."/>
            <person name="Chen H."/>
            <person name="Chung M."/>
            <person name="Chen C."/>
            <person name="Shaw J."/>
            <person name="Wu H."/>
            <person name="Hsiao K."/>
            <person name="Chao Y."/>
            <person name="Chu M."/>
            <person name="Cheng C."/>
            <person name="Hour A."/>
            <person name="Lee P."/>
            <person name="Lin S."/>
            <person name="Lin Y."/>
            <person name="Liou J."/>
            <person name="Liu S."/>
            <person name="Hsing Y."/>
            <person name="Raghuvanshi S."/>
            <person name="Mohanty A."/>
            <person name="Bharti A.K."/>
            <person name="Gaur A."/>
            <person name="Gupta V."/>
            <person name="Kumar D."/>
            <person name="Ravi V."/>
            <person name="Vij S."/>
            <person name="Kapur A."/>
            <person name="Khurana P."/>
            <person name="Khurana P."/>
            <person name="Khurana J.P."/>
            <person name="Tyagi A.K."/>
            <person name="Gaikwad K."/>
            <person name="Singh A."/>
            <person name="Dalal V."/>
            <person name="Srivastava S."/>
            <person name="Dixit A."/>
            <person name="Pal A.K."/>
            <person name="Ghazi I.A."/>
            <person name="Yadav M."/>
            <person name="Pandit A."/>
            <person name="Bhargava A."/>
            <person name="Sureshbabu K."/>
            <person name="Batra K."/>
            <person name="Sharma T.R."/>
            <person name="Mohapatra T."/>
            <person name="Singh N.K."/>
            <person name="Messing J."/>
            <person name="Nelson A.B."/>
            <person name="Fuks G."/>
            <person name="Kavchok S."/>
            <person name="Keizer G."/>
            <person name="Linton E."/>
            <person name="Llaca V."/>
            <person name="Song R."/>
            <person name="Tanyolac B."/>
            <person name="Young S."/>
            <person name="Ho-Il K."/>
            <person name="Hahn J.H."/>
            <person name="Sangsakoo G."/>
            <person name="Vanavichit A."/>
            <person name="de Mattos Luiz.A.T."/>
            <person name="Zimmer P.D."/>
            <person name="Malone G."/>
            <person name="Dellagostin O."/>
            <person name="de Oliveira A.C."/>
            <person name="Bevan M."/>
            <person name="Bancroft I."/>
            <person name="Minx P."/>
            <person name="Cordum H."/>
            <person name="Wilson R."/>
            <person name="Cheng Z."/>
            <person name="Jin W."/>
            <person name="Jiang J."/>
            <person name="Leong S.A."/>
            <person name="Iwama H."/>
            <person name="Gojobori T."/>
            <person name="Itoh T."/>
            <person name="Niimura Y."/>
            <person name="Fujii Y."/>
            <person name="Habara T."/>
            <person name="Sakai H."/>
            <person name="Sato Y."/>
            <person name="Wilson G."/>
            <person name="Kumar K."/>
            <person name="McCouch S."/>
            <person name="Juretic N."/>
            <person name="Hoen D."/>
            <person name="Wright S."/>
            <person name="Bruskiewich R."/>
            <person name="Bureau T."/>
            <person name="Miyao A."/>
            <person name="Hirochika H."/>
            <person name="Nishikawa T."/>
            <person name="Kadowaki K."/>
            <person name="Sugiura M."/>
            <person name="Burr B."/>
            <person name="Sasaki T."/>
        </authorList>
    </citation>
    <scope>NUCLEOTIDE SEQUENCE [LARGE SCALE GENOMIC DNA]</scope>
    <source>
        <strain evidence="4">cv. Nipponbare</strain>
    </source>
</reference>
<feature type="compositionally biased region" description="Low complexity" evidence="1">
    <location>
        <begin position="58"/>
        <end position="71"/>
    </location>
</feature>
<feature type="compositionally biased region" description="Low complexity" evidence="1">
    <location>
        <begin position="34"/>
        <end position="47"/>
    </location>
</feature>
<feature type="region of interest" description="Disordered" evidence="1">
    <location>
        <begin position="1"/>
        <end position="130"/>
    </location>
</feature>
<reference evidence="3" key="2">
    <citation type="submission" date="2002-04" db="EMBL/GenBank/DDBJ databases">
        <title>Oryza sativa nipponbare(GA3) genomic DNA, chromosome 7, BAC clone:OSJNBa0036M16.</title>
        <authorList>
            <person name="Sasaki T."/>
            <person name="Matsumoto T."/>
            <person name="Katayose Y."/>
        </authorList>
    </citation>
    <scope>NUCLEOTIDE SEQUENCE</scope>
</reference>
<name>Q8H524_ORYSJ</name>
<evidence type="ECO:0000313" key="2">
    <source>
        <dbReference type="EMBL" id="BAC19976.1"/>
    </source>
</evidence>
<evidence type="ECO:0000256" key="1">
    <source>
        <dbReference type="SAM" id="MobiDB-lite"/>
    </source>
</evidence>
<dbReference type="AlphaFoldDB" id="Q8H524"/>
<evidence type="ECO:0000313" key="4">
    <source>
        <dbReference type="Proteomes" id="UP000000763"/>
    </source>
</evidence>